<dbReference type="Proteomes" id="UP001222325">
    <property type="component" value="Unassembled WGS sequence"/>
</dbReference>
<protein>
    <recommendedName>
        <fullName evidence="3">F-box domain-containing protein</fullName>
    </recommendedName>
</protein>
<organism evidence="1 2">
    <name type="scientific">Mycena belliarum</name>
    <dbReference type="NCBI Taxonomy" id="1033014"/>
    <lineage>
        <taxon>Eukaryota</taxon>
        <taxon>Fungi</taxon>
        <taxon>Dikarya</taxon>
        <taxon>Basidiomycota</taxon>
        <taxon>Agaricomycotina</taxon>
        <taxon>Agaricomycetes</taxon>
        <taxon>Agaricomycetidae</taxon>
        <taxon>Agaricales</taxon>
        <taxon>Marasmiineae</taxon>
        <taxon>Mycenaceae</taxon>
        <taxon>Mycena</taxon>
    </lineage>
</organism>
<sequence length="367" mass="40903">MADASPLSVQELLDRCIDFLYKLDPDKSELDLRACALVSRSWASAAQPRLFEQISFLDLGMDSWPKLQTTLQSTPHLIPYIRRLHIIADISLDLFSSICSFPFTHLSRVFVTAISEPLSGPIALALRQLVSAPSLEGVALKCVVRQPAWLHQIWDVCSPRITWLDLQYYFLDTENYDLDFQSYSPTAPFSRLESLQISIPRAPLLEEIARYNLSHLRVLSIRAASRLWKTVTPPLPALVALNVDPLTEDPIDLSLFPALVLFRLGSFDLQLALDSFSTITATSQIRRIVIAGASFLEDAEFARLDVALSGLPVAHLLVVELEMETGNYELVGPAFPRLGARNLLCRGEVNDFSGGWFQSFSLGSLSL</sequence>
<dbReference type="EMBL" id="JARJCN010000114">
    <property type="protein sequence ID" value="KAJ7073437.1"/>
    <property type="molecule type" value="Genomic_DNA"/>
</dbReference>
<comment type="caution">
    <text evidence="1">The sequence shown here is derived from an EMBL/GenBank/DDBJ whole genome shotgun (WGS) entry which is preliminary data.</text>
</comment>
<proteinExistence type="predicted"/>
<name>A0AAD6XEJ3_9AGAR</name>
<evidence type="ECO:0000313" key="2">
    <source>
        <dbReference type="Proteomes" id="UP001222325"/>
    </source>
</evidence>
<accession>A0AAD6XEJ3</accession>
<keyword evidence="2" id="KW-1185">Reference proteome</keyword>
<evidence type="ECO:0008006" key="3">
    <source>
        <dbReference type="Google" id="ProtNLM"/>
    </source>
</evidence>
<evidence type="ECO:0000313" key="1">
    <source>
        <dbReference type="EMBL" id="KAJ7073437.1"/>
    </source>
</evidence>
<dbReference type="AlphaFoldDB" id="A0AAD6XEJ3"/>
<reference evidence="1" key="1">
    <citation type="submission" date="2023-03" db="EMBL/GenBank/DDBJ databases">
        <title>Massive genome expansion in bonnet fungi (Mycena s.s.) driven by repeated elements and novel gene families across ecological guilds.</title>
        <authorList>
            <consortium name="Lawrence Berkeley National Laboratory"/>
            <person name="Harder C.B."/>
            <person name="Miyauchi S."/>
            <person name="Viragh M."/>
            <person name="Kuo A."/>
            <person name="Thoen E."/>
            <person name="Andreopoulos B."/>
            <person name="Lu D."/>
            <person name="Skrede I."/>
            <person name="Drula E."/>
            <person name="Henrissat B."/>
            <person name="Morin E."/>
            <person name="Kohler A."/>
            <person name="Barry K."/>
            <person name="LaButti K."/>
            <person name="Morin E."/>
            <person name="Salamov A."/>
            <person name="Lipzen A."/>
            <person name="Mereny Z."/>
            <person name="Hegedus B."/>
            <person name="Baldrian P."/>
            <person name="Stursova M."/>
            <person name="Weitz H."/>
            <person name="Taylor A."/>
            <person name="Grigoriev I.V."/>
            <person name="Nagy L.G."/>
            <person name="Martin F."/>
            <person name="Kauserud H."/>
        </authorList>
    </citation>
    <scope>NUCLEOTIDE SEQUENCE</scope>
    <source>
        <strain evidence="1">CBHHK173m</strain>
    </source>
</reference>
<gene>
    <name evidence="1" type="ORF">B0H15DRAFT_869062</name>
</gene>